<dbReference type="EMBL" id="CM044704">
    <property type="protein sequence ID" value="KAI5667086.1"/>
    <property type="molecule type" value="Genomic_DNA"/>
</dbReference>
<sequence length="258" mass="29507">MNASSFFDKLWVPNTNPSANSIRTKLESILEHLLEWSKKKFGNLLLYIKKLREQLNKIHSQITWSTAEEVKLELELEPLLSLEEDCWKTGSRVDWLMKGDRNTTYFHPNTSQRHKRIPFPKSLAKMILLKRCKLLSLGLCQGIGNGLSTSISSNKWIHSLNGFTPSSYFTSQGQERKPPDPITLKINTDVSFTVGKIGIVILIRNHLGIPLIVKSLPRLARFSMDYDELLRIIARYAGSTLSGQMEICWLYSLWTDGN</sequence>
<reference evidence="2" key="1">
    <citation type="journal article" date="2023" name="Nat. Plants">
        <title>Single-cell RNA sequencing provides a high-resolution roadmap for understanding the multicellular compartmentation of specialized metabolism.</title>
        <authorList>
            <person name="Sun S."/>
            <person name="Shen X."/>
            <person name="Li Y."/>
            <person name="Li Y."/>
            <person name="Wang S."/>
            <person name="Li R."/>
            <person name="Zhang H."/>
            <person name="Shen G."/>
            <person name="Guo B."/>
            <person name="Wei J."/>
            <person name="Xu J."/>
            <person name="St-Pierre B."/>
            <person name="Chen S."/>
            <person name="Sun C."/>
        </authorList>
    </citation>
    <scope>NUCLEOTIDE SEQUENCE [LARGE SCALE GENOMIC DNA]</scope>
</reference>
<evidence type="ECO:0000313" key="2">
    <source>
        <dbReference type="Proteomes" id="UP001060085"/>
    </source>
</evidence>
<accession>A0ACC0B382</accession>
<organism evidence="1 2">
    <name type="scientific">Catharanthus roseus</name>
    <name type="common">Madagascar periwinkle</name>
    <name type="synonym">Vinca rosea</name>
    <dbReference type="NCBI Taxonomy" id="4058"/>
    <lineage>
        <taxon>Eukaryota</taxon>
        <taxon>Viridiplantae</taxon>
        <taxon>Streptophyta</taxon>
        <taxon>Embryophyta</taxon>
        <taxon>Tracheophyta</taxon>
        <taxon>Spermatophyta</taxon>
        <taxon>Magnoliopsida</taxon>
        <taxon>eudicotyledons</taxon>
        <taxon>Gunneridae</taxon>
        <taxon>Pentapetalae</taxon>
        <taxon>asterids</taxon>
        <taxon>lamiids</taxon>
        <taxon>Gentianales</taxon>
        <taxon>Apocynaceae</taxon>
        <taxon>Rauvolfioideae</taxon>
        <taxon>Vinceae</taxon>
        <taxon>Catharanthinae</taxon>
        <taxon>Catharanthus</taxon>
    </lineage>
</organism>
<keyword evidence="2" id="KW-1185">Reference proteome</keyword>
<comment type="caution">
    <text evidence="1">The sequence shown here is derived from an EMBL/GenBank/DDBJ whole genome shotgun (WGS) entry which is preliminary data.</text>
</comment>
<dbReference type="Proteomes" id="UP001060085">
    <property type="component" value="Linkage Group LG04"/>
</dbReference>
<protein>
    <submittedName>
        <fullName evidence="1">Uncharacterized protein</fullName>
    </submittedName>
</protein>
<proteinExistence type="predicted"/>
<gene>
    <name evidence="1" type="ORF">M9H77_16939</name>
</gene>
<evidence type="ECO:0000313" key="1">
    <source>
        <dbReference type="EMBL" id="KAI5667086.1"/>
    </source>
</evidence>
<name>A0ACC0B382_CATRO</name>